<dbReference type="OrthoDB" id="6314048at2"/>
<evidence type="ECO:0000256" key="1">
    <source>
        <dbReference type="SAM" id="MobiDB-lite"/>
    </source>
</evidence>
<accession>A0A5S3V1Z2</accession>
<name>A0A5S3V1Z2_9GAMM</name>
<evidence type="ECO:0000256" key="2">
    <source>
        <dbReference type="SAM" id="Phobius"/>
    </source>
</evidence>
<dbReference type="AlphaFoldDB" id="A0A5S3V1Z2"/>
<feature type="region of interest" description="Disordered" evidence="1">
    <location>
        <begin position="1"/>
        <end position="27"/>
    </location>
</feature>
<dbReference type="EMBL" id="PNBX01000106">
    <property type="protein sequence ID" value="TMO64437.1"/>
    <property type="molecule type" value="Genomic_DNA"/>
</dbReference>
<keyword evidence="2" id="KW-0812">Transmembrane</keyword>
<reference evidence="4" key="2">
    <citation type="submission" date="2019-06" db="EMBL/GenBank/DDBJ databases">
        <title>Co-occurence of chitin degradation, pigmentation and bioactivity in marine Pseudoalteromonas.</title>
        <authorList>
            <person name="Sonnenschein E.C."/>
            <person name="Bech P.K."/>
        </authorList>
    </citation>
    <scope>NUCLEOTIDE SEQUENCE [LARGE SCALE GENOMIC DNA]</scope>
    <source>
        <strain evidence="4">S3790</strain>
    </source>
</reference>
<protein>
    <submittedName>
        <fullName evidence="3">Uncharacterized protein</fullName>
    </submittedName>
</protein>
<dbReference type="RefSeq" id="WP_138593298.1">
    <property type="nucleotide sequence ID" value="NZ_PNBX01000106.1"/>
</dbReference>
<sequence>MFPLPQNFTNTGTMPISGGAANSGSGDTTYHNNSRFGGMNYNKGIPTWAIVAGLSIAVLWVITSAKV</sequence>
<proteinExistence type="predicted"/>
<evidence type="ECO:0000313" key="3">
    <source>
        <dbReference type="EMBL" id="TMO64437.1"/>
    </source>
</evidence>
<keyword evidence="2" id="KW-0472">Membrane</keyword>
<feature type="transmembrane region" description="Helical" evidence="2">
    <location>
        <begin position="45"/>
        <end position="63"/>
    </location>
</feature>
<evidence type="ECO:0000313" key="4">
    <source>
        <dbReference type="Proteomes" id="UP000307217"/>
    </source>
</evidence>
<keyword evidence="2" id="KW-1133">Transmembrane helix</keyword>
<gene>
    <name evidence="3" type="ORF">CWC19_18370</name>
</gene>
<comment type="caution">
    <text evidence="3">The sequence shown here is derived from an EMBL/GenBank/DDBJ whole genome shotgun (WGS) entry which is preliminary data.</text>
</comment>
<reference evidence="3 4" key="1">
    <citation type="submission" date="2018-01" db="EMBL/GenBank/DDBJ databases">
        <authorList>
            <person name="Paulsen S."/>
            <person name="Gram L.K."/>
        </authorList>
    </citation>
    <scope>NUCLEOTIDE SEQUENCE [LARGE SCALE GENOMIC DNA]</scope>
    <source>
        <strain evidence="3 4">S3790</strain>
    </source>
</reference>
<dbReference type="Proteomes" id="UP000307217">
    <property type="component" value="Unassembled WGS sequence"/>
</dbReference>
<organism evidence="3 4">
    <name type="scientific">Pseudoalteromonas aurantia</name>
    <dbReference type="NCBI Taxonomy" id="43654"/>
    <lineage>
        <taxon>Bacteria</taxon>
        <taxon>Pseudomonadati</taxon>
        <taxon>Pseudomonadota</taxon>
        <taxon>Gammaproteobacteria</taxon>
        <taxon>Alteromonadales</taxon>
        <taxon>Pseudoalteromonadaceae</taxon>
        <taxon>Pseudoalteromonas</taxon>
    </lineage>
</organism>